<feature type="transmembrane region" description="Helical" evidence="1">
    <location>
        <begin position="6"/>
        <end position="25"/>
    </location>
</feature>
<proteinExistence type="predicted"/>
<keyword evidence="1" id="KW-1133">Transmembrane helix</keyword>
<evidence type="ECO:0008006" key="4">
    <source>
        <dbReference type="Google" id="ProtNLM"/>
    </source>
</evidence>
<accession>A0ABP9H1U6</accession>
<keyword evidence="3" id="KW-1185">Reference proteome</keyword>
<keyword evidence="1" id="KW-0812">Transmembrane</keyword>
<protein>
    <recommendedName>
        <fullName evidence="4">Lipoprotein</fullName>
    </recommendedName>
</protein>
<dbReference type="EMBL" id="BAABJK010000002">
    <property type="protein sequence ID" value="GAA4959461.1"/>
    <property type="molecule type" value="Genomic_DNA"/>
</dbReference>
<dbReference type="Proteomes" id="UP001501692">
    <property type="component" value="Unassembled WGS sequence"/>
</dbReference>
<reference evidence="3" key="1">
    <citation type="journal article" date="2019" name="Int. J. Syst. Evol. Microbiol.">
        <title>The Global Catalogue of Microorganisms (GCM) 10K type strain sequencing project: providing services to taxonomists for standard genome sequencing and annotation.</title>
        <authorList>
            <consortium name="The Broad Institute Genomics Platform"/>
            <consortium name="The Broad Institute Genome Sequencing Center for Infectious Disease"/>
            <person name="Wu L."/>
            <person name="Ma J."/>
        </authorList>
    </citation>
    <scope>NUCLEOTIDE SEQUENCE [LARGE SCALE GENOMIC DNA]</scope>
    <source>
        <strain evidence="3">JCM 18287</strain>
    </source>
</reference>
<gene>
    <name evidence="2" type="ORF">GCM10023315_03880</name>
</gene>
<organism evidence="2 3">
    <name type="scientific">Algibacter aquimarinus</name>
    <dbReference type="NCBI Taxonomy" id="1136748"/>
    <lineage>
        <taxon>Bacteria</taxon>
        <taxon>Pseudomonadati</taxon>
        <taxon>Bacteroidota</taxon>
        <taxon>Flavobacteriia</taxon>
        <taxon>Flavobacteriales</taxon>
        <taxon>Flavobacteriaceae</taxon>
        <taxon>Algibacter</taxon>
    </lineage>
</organism>
<keyword evidence="1" id="KW-0472">Membrane</keyword>
<comment type="caution">
    <text evidence="2">The sequence shown here is derived from an EMBL/GenBank/DDBJ whole genome shotgun (WGS) entry which is preliminary data.</text>
</comment>
<name>A0ABP9H1U6_9FLAO</name>
<evidence type="ECO:0000313" key="3">
    <source>
        <dbReference type="Proteomes" id="UP001501692"/>
    </source>
</evidence>
<evidence type="ECO:0000313" key="2">
    <source>
        <dbReference type="EMBL" id="GAA4959461.1"/>
    </source>
</evidence>
<dbReference type="RefSeq" id="WP_345163971.1">
    <property type="nucleotide sequence ID" value="NZ_BAABJK010000002.1"/>
</dbReference>
<sequence>MEYKNIIRIFITVFLLLFTNSCYLLKENGIEIEIKNNNDSPITDIKFYTSEKLDILEFSKLKPNESFSKFLSMKKNTSDGSYILSFTREDGKIEHLKTGYYTNGGALDRWVRFNVEKDTTLVKYSGIGY</sequence>
<evidence type="ECO:0000256" key="1">
    <source>
        <dbReference type="SAM" id="Phobius"/>
    </source>
</evidence>